<dbReference type="Proteomes" id="UP000481153">
    <property type="component" value="Unassembled WGS sequence"/>
</dbReference>
<dbReference type="VEuPathDB" id="FungiDB:AeMF1_021768"/>
<keyword evidence="3" id="KW-1185">Reference proteome</keyword>
<dbReference type="GO" id="GO:0000774">
    <property type="term" value="F:adenyl-nucleotide exchange factor activity"/>
    <property type="evidence" value="ECO:0007669"/>
    <property type="project" value="TreeGrafter"/>
</dbReference>
<dbReference type="Gene3D" id="1.25.10.10">
    <property type="entry name" value="Leucine-rich Repeat Variant"/>
    <property type="match status" value="1"/>
</dbReference>
<name>A0A6G0XBA7_9STRA</name>
<dbReference type="GO" id="GO:0005783">
    <property type="term" value="C:endoplasmic reticulum"/>
    <property type="evidence" value="ECO:0007669"/>
    <property type="project" value="TreeGrafter"/>
</dbReference>
<reference evidence="2 3" key="1">
    <citation type="submission" date="2019-07" db="EMBL/GenBank/DDBJ databases">
        <title>Genomics analysis of Aphanomyces spp. identifies a new class of oomycete effector associated with host adaptation.</title>
        <authorList>
            <person name="Gaulin E."/>
        </authorList>
    </citation>
    <scope>NUCLEOTIDE SEQUENCE [LARGE SCALE GENOMIC DNA]</scope>
    <source>
        <strain evidence="2 3">ATCC 201684</strain>
    </source>
</reference>
<dbReference type="EMBL" id="VJMJ01000084">
    <property type="protein sequence ID" value="KAF0737402.1"/>
    <property type="molecule type" value="Genomic_DNA"/>
</dbReference>
<dbReference type="PANTHER" id="PTHR19316:SF18">
    <property type="entry name" value="HSP70-BINDING PROTEIN 1"/>
    <property type="match status" value="1"/>
</dbReference>
<evidence type="ECO:0000256" key="1">
    <source>
        <dbReference type="SAM" id="SignalP"/>
    </source>
</evidence>
<evidence type="ECO:0008006" key="4">
    <source>
        <dbReference type="Google" id="ProtNLM"/>
    </source>
</evidence>
<sequence>MAPSKLLLLCCFVSVGLLCALVRADNHHAVAVVPTETSETTEKVCSADGECTAPAATTAIFEPTHEWKVVQPHEAIPGGLHVRINLQTGLKEAKLLDKEDVHPEKTDIYHKETISSDDSGAVRNEKGEIIGESLYNALAQLPEPPEMDGMNIHEAYGKLTKEQFSAYIAKLWAKRQEELKEATASIRDEAKYMQGLIDTLVTPSSGDADIHEANVVDALQHLEWEVQDLDKAKDFNTMGGLEATVQYLNASSYRVRTMAAWVVGSAVKHYDQAQEWALQAGAMPLILNSLSIVPNEEDRASVLAMQKKMLYALSALVQANTKAQSLFARNDGVVILSNLLKASDTPLQHKIIVLAQHLLSGYDILERAEAEAHPLHAIQQNLRSQAFCELTLGFIHSSARSIRHYVDAVDLMLLQVPHCTSLFATTLRPTITSLNQTWFEDSDLDNEFKAESMRKLTRLSNHLNAL</sequence>
<feature type="signal peptide" evidence="1">
    <location>
        <begin position="1"/>
        <end position="24"/>
    </location>
</feature>
<dbReference type="InterPro" id="IPR011989">
    <property type="entry name" value="ARM-like"/>
</dbReference>
<protein>
    <recommendedName>
        <fullName evidence="4">Nucleotide exchange factor SIL1</fullName>
    </recommendedName>
</protein>
<dbReference type="InterPro" id="IPR016024">
    <property type="entry name" value="ARM-type_fold"/>
</dbReference>
<dbReference type="PANTHER" id="PTHR19316">
    <property type="entry name" value="PROTEIN FOLDING REGULATOR"/>
    <property type="match status" value="1"/>
</dbReference>
<keyword evidence="1" id="KW-0732">Signal</keyword>
<feature type="chain" id="PRO_5026009300" description="Nucleotide exchange factor SIL1" evidence="1">
    <location>
        <begin position="25"/>
        <end position="466"/>
    </location>
</feature>
<dbReference type="AlphaFoldDB" id="A0A6G0XBA7"/>
<evidence type="ECO:0000313" key="2">
    <source>
        <dbReference type="EMBL" id="KAF0737402.1"/>
    </source>
</evidence>
<evidence type="ECO:0000313" key="3">
    <source>
        <dbReference type="Proteomes" id="UP000481153"/>
    </source>
</evidence>
<comment type="caution">
    <text evidence="2">The sequence shown here is derived from an EMBL/GenBank/DDBJ whole genome shotgun (WGS) entry which is preliminary data.</text>
</comment>
<dbReference type="SUPFAM" id="SSF48371">
    <property type="entry name" value="ARM repeat"/>
    <property type="match status" value="1"/>
</dbReference>
<gene>
    <name evidence="2" type="ORF">Ae201684_006567</name>
</gene>
<accession>A0A6G0XBA7</accession>
<organism evidence="2 3">
    <name type="scientific">Aphanomyces euteiches</name>
    <dbReference type="NCBI Taxonomy" id="100861"/>
    <lineage>
        <taxon>Eukaryota</taxon>
        <taxon>Sar</taxon>
        <taxon>Stramenopiles</taxon>
        <taxon>Oomycota</taxon>
        <taxon>Saprolegniomycetes</taxon>
        <taxon>Saprolegniales</taxon>
        <taxon>Verrucalvaceae</taxon>
        <taxon>Aphanomyces</taxon>
    </lineage>
</organism>
<dbReference type="InterPro" id="IPR050693">
    <property type="entry name" value="Hsp70_NEF-Inhibitors"/>
</dbReference>
<proteinExistence type="predicted"/>